<dbReference type="Proteomes" id="UP000028837">
    <property type="component" value="Unassembled WGS sequence"/>
</dbReference>
<dbReference type="InterPro" id="IPR013751">
    <property type="entry name" value="ACP_syn_III_N"/>
</dbReference>
<comment type="caution">
    <text evidence="11">The sequence shown here is derived from an EMBL/GenBank/DDBJ whole genome shotgun (WGS) entry which is preliminary data.</text>
</comment>
<dbReference type="CDD" id="cd00830">
    <property type="entry name" value="KAS_III"/>
    <property type="match status" value="1"/>
</dbReference>
<comment type="pathway">
    <text evidence="1">Lipid metabolism.</text>
</comment>
<protein>
    <submittedName>
        <fullName evidence="11">Putative beta-ketoacyl-acyl carrier protein synthase III</fullName>
        <ecNumber evidence="11">2.3.1.41</ecNumber>
    </submittedName>
</protein>
<keyword evidence="3" id="KW-0444">Lipid biosynthesis</keyword>
<dbReference type="SUPFAM" id="SSF53901">
    <property type="entry name" value="Thiolase-like"/>
    <property type="match status" value="1"/>
</dbReference>
<evidence type="ECO:0000256" key="4">
    <source>
        <dbReference type="ARBA" id="ARBA00022679"/>
    </source>
</evidence>
<evidence type="ECO:0000256" key="2">
    <source>
        <dbReference type="ARBA" id="ARBA00008642"/>
    </source>
</evidence>
<reference evidence="11 12" key="1">
    <citation type="submission" date="2014-02" db="EMBL/GenBank/DDBJ databases">
        <authorList>
            <person name="Sibley D."/>
            <person name="Venepally P."/>
            <person name="Karamycheva S."/>
            <person name="Hadjithomas M."/>
            <person name="Khan A."/>
            <person name="Brunk B."/>
            <person name="Roos D."/>
            <person name="Caler E."/>
            <person name="Lorenzi H."/>
        </authorList>
    </citation>
    <scope>NUCLEOTIDE SEQUENCE [LARGE SCALE GENOMIC DNA]</scope>
    <source>
        <strain evidence="11 12">GAB2-2007-GAL-DOM2</strain>
    </source>
</reference>
<dbReference type="GO" id="GO:0006633">
    <property type="term" value="P:fatty acid biosynthetic process"/>
    <property type="evidence" value="ECO:0007669"/>
    <property type="project" value="UniProtKB-KW"/>
</dbReference>
<feature type="domain" description="Beta-ketoacyl-[acyl-carrier-protein] synthase III N-terminal" evidence="10">
    <location>
        <begin position="402"/>
        <end position="470"/>
    </location>
</feature>
<keyword evidence="4 11" id="KW-0808">Transferase</keyword>
<evidence type="ECO:0000256" key="6">
    <source>
        <dbReference type="ARBA" id="ARBA00023098"/>
    </source>
</evidence>
<keyword evidence="11" id="KW-0012">Acyltransferase</keyword>
<proteinExistence type="inferred from homology"/>
<keyword evidence="7" id="KW-0275">Fatty acid biosynthesis</keyword>
<dbReference type="InterPro" id="IPR016039">
    <property type="entry name" value="Thiolase-like"/>
</dbReference>
<keyword evidence="5" id="KW-0276">Fatty acid metabolism</keyword>
<dbReference type="EC" id="2.3.1.41" evidence="11"/>
<comment type="similarity">
    <text evidence="2">Belongs to the thiolase-like superfamily. FabH family.</text>
</comment>
<name>A0A086KVZ6_TOXGO</name>
<evidence type="ECO:0000256" key="8">
    <source>
        <dbReference type="SAM" id="MobiDB-lite"/>
    </source>
</evidence>
<evidence type="ECO:0000313" key="11">
    <source>
        <dbReference type="EMBL" id="KFG48564.1"/>
    </source>
</evidence>
<dbReference type="InterPro" id="IPR013747">
    <property type="entry name" value="ACP_syn_III_C"/>
</dbReference>
<dbReference type="Gene3D" id="3.40.47.10">
    <property type="match status" value="1"/>
</dbReference>
<dbReference type="GO" id="GO:0004315">
    <property type="term" value="F:3-oxoacyl-[acyl-carrier-protein] synthase activity"/>
    <property type="evidence" value="ECO:0007669"/>
    <property type="project" value="UniProtKB-EC"/>
</dbReference>
<dbReference type="PANTHER" id="PTHR43091:SF1">
    <property type="entry name" value="BETA-KETOACYL-[ACYL-CARRIER-PROTEIN] SYNTHASE III, CHLOROPLASTIC"/>
    <property type="match status" value="1"/>
</dbReference>
<dbReference type="InterPro" id="IPR004655">
    <property type="entry name" value="FabH"/>
</dbReference>
<feature type="compositionally biased region" description="Basic and acidic residues" evidence="8">
    <location>
        <begin position="242"/>
        <end position="257"/>
    </location>
</feature>
<gene>
    <name evidence="11" type="ORF">TGDOM2_231890</name>
</gene>
<dbReference type="EMBL" id="AHZU02000092">
    <property type="protein sequence ID" value="KFG48564.1"/>
    <property type="molecule type" value="Genomic_DNA"/>
</dbReference>
<dbReference type="NCBIfam" id="TIGR00747">
    <property type="entry name" value="fabH"/>
    <property type="match status" value="1"/>
</dbReference>
<evidence type="ECO:0000313" key="12">
    <source>
        <dbReference type="Proteomes" id="UP000028837"/>
    </source>
</evidence>
<dbReference type="Pfam" id="PF08541">
    <property type="entry name" value="ACP_syn_III_C"/>
    <property type="match status" value="1"/>
</dbReference>
<dbReference type="NCBIfam" id="NF006829">
    <property type="entry name" value="PRK09352.1"/>
    <property type="match status" value="1"/>
</dbReference>
<evidence type="ECO:0000256" key="3">
    <source>
        <dbReference type="ARBA" id="ARBA00022516"/>
    </source>
</evidence>
<accession>A0A086KVZ6</accession>
<feature type="domain" description="Beta-ketoacyl-[acyl-carrier-protein] synthase III C-terminal" evidence="9">
    <location>
        <begin position="557"/>
        <end position="645"/>
    </location>
</feature>
<evidence type="ECO:0000256" key="5">
    <source>
        <dbReference type="ARBA" id="ARBA00022832"/>
    </source>
</evidence>
<evidence type="ECO:0000256" key="7">
    <source>
        <dbReference type="ARBA" id="ARBA00023160"/>
    </source>
</evidence>
<keyword evidence="6" id="KW-0443">Lipid metabolism</keyword>
<dbReference type="PANTHER" id="PTHR43091">
    <property type="entry name" value="3-OXOACYL-[ACYL-CARRIER-PROTEIN] SYNTHASE"/>
    <property type="match status" value="1"/>
</dbReference>
<evidence type="ECO:0000259" key="9">
    <source>
        <dbReference type="Pfam" id="PF08541"/>
    </source>
</evidence>
<dbReference type="HAMAP" id="MF_01815">
    <property type="entry name" value="FabH"/>
    <property type="match status" value="1"/>
</dbReference>
<feature type="region of interest" description="Disordered" evidence="8">
    <location>
        <begin position="218"/>
        <end position="273"/>
    </location>
</feature>
<dbReference type="VEuPathDB" id="ToxoDB:TGDOM2_231890"/>
<sequence>MNLPLCPFPAYVSPKSRVFDTMKAVASQNHLVCRIATLQQRENFGQIRESKRQAAEPSPVRSCSTVAATLARTPSSFLARFFAGLSPSLGLLFSVCCLLLVFSRHVLETSGFKATPVQPPSPRPLSVRLAPSGGVADISPKDLRVSVLPFSQKRRLAPLFIQIASTPLEISFGAQRTWEAEAPLTQSRASRFRVSTLQARSGAANLVGPSHPLYAVSSRQGHVGETRRRSTLVSASSFLSPRVEKAPQESGKVRRTDSPSALFDASASPGEQTPGAVSFCGTVGCRIIGVGSAVPTHEMTNDDMAEFVETSDEWIRTRTGIRSRRVLSTSESLRSLAVDAARRALENAKLKASDIDLVLHASSSPDDLFGDATSIAAGIVQAERSQEGSLQESDAFAGPAGFDLTAACSGFLVGLITGNAFLTSPCCPYKRILVVGADALTRWVDWTDRNTCVLFGDGAGAVVLERQDAKTGSPAVGADPDRNTRRGILSYMLNSDGLQAHQLTVPFSGTLHELKRAGGKPAVRTSQGRYAPLSMNGREVFKFVSRKVPPAIEAVVQAAGLTTNDVDWLLLHQANKRIMDAVAERLKMPLSKVLCNLDKYGNTSAASIPLCLDEAVREGKVKPGDIVVTAGFGAGLTWSAAVFRYG</sequence>
<dbReference type="AlphaFoldDB" id="A0A086KVZ6"/>
<evidence type="ECO:0000256" key="1">
    <source>
        <dbReference type="ARBA" id="ARBA00005189"/>
    </source>
</evidence>
<evidence type="ECO:0000259" key="10">
    <source>
        <dbReference type="Pfam" id="PF08545"/>
    </source>
</evidence>
<organism evidence="11 12">
    <name type="scientific">Toxoplasma gondii GAB2-2007-GAL-DOM2</name>
    <dbReference type="NCBI Taxonomy" id="1130820"/>
    <lineage>
        <taxon>Eukaryota</taxon>
        <taxon>Sar</taxon>
        <taxon>Alveolata</taxon>
        <taxon>Apicomplexa</taxon>
        <taxon>Conoidasida</taxon>
        <taxon>Coccidia</taxon>
        <taxon>Eucoccidiorida</taxon>
        <taxon>Eimeriorina</taxon>
        <taxon>Sarcocystidae</taxon>
        <taxon>Toxoplasma</taxon>
    </lineage>
</organism>
<dbReference type="OrthoDB" id="428487at2759"/>
<dbReference type="Pfam" id="PF08545">
    <property type="entry name" value="ACP_syn_III"/>
    <property type="match status" value="1"/>
</dbReference>